<feature type="region of interest" description="Disordered" evidence="6">
    <location>
        <begin position="457"/>
        <end position="496"/>
    </location>
</feature>
<dbReference type="OMA" id="FSMSHHG"/>
<dbReference type="SMART" id="SM00398">
    <property type="entry name" value="HMG"/>
    <property type="match status" value="1"/>
</dbReference>
<accession>A0A1S3MIQ9</accession>
<dbReference type="InterPro" id="IPR021934">
    <property type="entry name" value="Sox_C"/>
</dbReference>
<feature type="domain" description="Sox C-terminal" evidence="8">
    <location>
        <begin position="430"/>
        <end position="595"/>
    </location>
</feature>
<gene>
    <name evidence="10" type="primary">LOC106572917</name>
</gene>
<evidence type="ECO:0000256" key="5">
    <source>
        <dbReference type="PROSITE-ProRule" id="PRU00267"/>
    </source>
</evidence>
<dbReference type="GO" id="GO:0001228">
    <property type="term" value="F:DNA-binding transcription activator activity, RNA polymerase II-specific"/>
    <property type="evidence" value="ECO:0007669"/>
    <property type="project" value="TreeGrafter"/>
</dbReference>
<dbReference type="Bgee" id="ENSSSAG00000046314">
    <property type="expression patterns" value="Expressed in zone of skin and 19 other cell types or tissues"/>
</dbReference>
<keyword evidence="1" id="KW-0805">Transcription regulation</keyword>
<dbReference type="PROSITE" id="PS51516">
    <property type="entry name" value="SOX_C"/>
    <property type="match status" value="1"/>
</dbReference>
<feature type="compositionally biased region" description="Low complexity" evidence="6">
    <location>
        <begin position="473"/>
        <end position="484"/>
    </location>
</feature>
<protein>
    <submittedName>
        <fullName evidence="10">Transcription factor Sox-18A</fullName>
    </submittedName>
</protein>
<dbReference type="GO" id="GO:0000978">
    <property type="term" value="F:RNA polymerase II cis-regulatory region sequence-specific DNA binding"/>
    <property type="evidence" value="ECO:0007669"/>
    <property type="project" value="TreeGrafter"/>
</dbReference>
<dbReference type="CDD" id="cd22048">
    <property type="entry name" value="HMG-box_SoxF_SOX18"/>
    <property type="match status" value="1"/>
</dbReference>
<feature type="domain" description="HMG box" evidence="7">
    <location>
        <begin position="100"/>
        <end position="168"/>
    </location>
</feature>
<dbReference type="InterPro" id="IPR050140">
    <property type="entry name" value="SRY-related_HMG-box_TF-like"/>
</dbReference>
<keyword evidence="9" id="KW-1185">Reference proteome</keyword>
<dbReference type="PANTHER" id="PTHR10270">
    <property type="entry name" value="SOX TRANSCRIPTION FACTOR"/>
    <property type="match status" value="1"/>
</dbReference>
<dbReference type="PROSITE" id="PS50118">
    <property type="entry name" value="HMG_BOX_2"/>
    <property type="match status" value="1"/>
</dbReference>
<dbReference type="AlphaFoldDB" id="A0A1S3MIQ9"/>
<name>A0A1S3MIQ9_SALSA</name>
<evidence type="ECO:0000259" key="7">
    <source>
        <dbReference type="PROSITE" id="PS50118"/>
    </source>
</evidence>
<dbReference type="GO" id="GO:0005634">
    <property type="term" value="C:nucleus"/>
    <property type="evidence" value="ECO:0007669"/>
    <property type="project" value="UniProtKB-UniRule"/>
</dbReference>
<dbReference type="STRING" id="8030.ENSSSAP00000044008"/>
<evidence type="ECO:0000256" key="2">
    <source>
        <dbReference type="ARBA" id="ARBA00023125"/>
    </source>
</evidence>
<evidence type="ECO:0000313" key="10">
    <source>
        <dbReference type="RefSeq" id="XP_014002975.1"/>
    </source>
</evidence>
<evidence type="ECO:0000256" key="1">
    <source>
        <dbReference type="ARBA" id="ARBA00023015"/>
    </source>
</evidence>
<dbReference type="Proteomes" id="UP001652741">
    <property type="component" value="Chromosome ssa15"/>
</dbReference>
<dbReference type="KEGG" id="sasa:106572917"/>
<dbReference type="GeneID" id="106572917"/>
<dbReference type="InterPro" id="IPR033392">
    <property type="entry name" value="Sox7/17/18_central"/>
</dbReference>
<reference evidence="10" key="1">
    <citation type="submission" date="2025-08" db="UniProtKB">
        <authorList>
            <consortium name="RefSeq"/>
        </authorList>
    </citation>
    <scope>IDENTIFICATION</scope>
</reference>
<evidence type="ECO:0000313" key="9">
    <source>
        <dbReference type="Proteomes" id="UP001652741"/>
    </source>
</evidence>
<feature type="region of interest" description="Disordered" evidence="6">
    <location>
        <begin position="1"/>
        <end position="99"/>
    </location>
</feature>
<dbReference type="InterPro" id="IPR036910">
    <property type="entry name" value="HMG_box_dom_sf"/>
</dbReference>
<evidence type="ECO:0000256" key="4">
    <source>
        <dbReference type="ARBA" id="ARBA00023242"/>
    </source>
</evidence>
<keyword evidence="2 5" id="KW-0238">DNA-binding</keyword>
<evidence type="ECO:0000256" key="3">
    <source>
        <dbReference type="ARBA" id="ARBA00023163"/>
    </source>
</evidence>
<organism evidence="9 10">
    <name type="scientific">Salmo salar</name>
    <name type="common">Atlantic salmon</name>
    <dbReference type="NCBI Taxonomy" id="8030"/>
    <lineage>
        <taxon>Eukaryota</taxon>
        <taxon>Metazoa</taxon>
        <taxon>Chordata</taxon>
        <taxon>Craniata</taxon>
        <taxon>Vertebrata</taxon>
        <taxon>Euteleostomi</taxon>
        <taxon>Actinopterygii</taxon>
        <taxon>Neopterygii</taxon>
        <taxon>Teleostei</taxon>
        <taxon>Protacanthopterygii</taxon>
        <taxon>Salmoniformes</taxon>
        <taxon>Salmonidae</taxon>
        <taxon>Salmoninae</taxon>
        <taxon>Salmo</taxon>
    </lineage>
</organism>
<feature type="DNA-binding region" description="HMG box" evidence="5">
    <location>
        <begin position="100"/>
        <end position="168"/>
    </location>
</feature>
<keyword evidence="4 5" id="KW-0539">Nucleus</keyword>
<dbReference type="GO" id="GO:0001946">
    <property type="term" value="P:lymphangiogenesis"/>
    <property type="evidence" value="ECO:0007669"/>
    <property type="project" value="TreeGrafter"/>
</dbReference>
<feature type="compositionally biased region" description="Basic residues" evidence="6">
    <location>
        <begin position="290"/>
        <end position="305"/>
    </location>
</feature>
<sequence>MNISESSYCREASSLPGRDGARGHPWVSSPGPGSDRGLGPFDQTPLYGGSGDRGSTGGRTEARIVAGAEPGTGVGSPDSTHPEAPSLGNVEGKAGGESRIRRPMNAFMVWAKDERKRLAVQNPDLHNAVLSKMLGQSWKALTTLDKRPFVEEAERLRLQHLTDHPNYKYRPRRKKQAKKLKRVEPGLLLHSLTQGGTGVPGVGEVYGHPLDGYGHPHPHSHHHHLLPPLGHFRDLHTGDTLSYGLPTPEMSPLDLMEEGGAEGGVFFPPHMQEDVELHGTWRNYHQHHHYNSHHHNAHGHPHSHSQGHNQGQGHSQGHNQGHNQGQGHSQGHNQGQGHSQGHNQGHNQGQGHSQGHNQGQGHSQGHSQGHNQGQGQSGHDHHLSQSQRGSLLCRPPQEKCLSQAPEPTNSPSPYSNPQGSSISLSEPVNPHQSISSSSVSSVSSGYYSYLYNNAGPDTPQASHLGQLSPPPESSSSSLAPTSNLKPQALDSVDQTGSNHLGLTSVEFWTEVDRHEFDQYLSANRTRMEGYGSNLVPVSKSMEGYGSVPVSKALEGYTNAPLSKPLGRICEESQSSPLISALADASSAVYYSTCITG</sequence>
<dbReference type="RefSeq" id="XP_014002975.1">
    <property type="nucleotide sequence ID" value="XM_014147500.2"/>
</dbReference>
<feature type="compositionally biased region" description="Gly residues" evidence="6">
    <location>
        <begin position="48"/>
        <end position="57"/>
    </location>
</feature>
<dbReference type="OrthoDB" id="1919336at2759"/>
<keyword evidence="3" id="KW-0804">Transcription</keyword>
<feature type="compositionally biased region" description="Polar residues" evidence="6">
    <location>
        <begin position="405"/>
        <end position="432"/>
    </location>
</feature>
<evidence type="ECO:0000259" key="8">
    <source>
        <dbReference type="PROSITE" id="PS51516"/>
    </source>
</evidence>
<dbReference type="Pfam" id="PF00505">
    <property type="entry name" value="HMG_box"/>
    <property type="match status" value="1"/>
</dbReference>
<feature type="region of interest" description="Disordered" evidence="6">
    <location>
        <begin position="290"/>
        <end position="440"/>
    </location>
</feature>
<dbReference type="PaxDb" id="8030-ENSSSAP00000044008"/>
<proteinExistence type="predicted"/>
<feature type="compositionally biased region" description="Low complexity" evidence="6">
    <location>
        <begin position="306"/>
        <end position="374"/>
    </location>
</feature>
<dbReference type="Gene3D" id="1.10.30.10">
    <property type="entry name" value="High mobility group box domain"/>
    <property type="match status" value="1"/>
</dbReference>
<evidence type="ECO:0000256" key="6">
    <source>
        <dbReference type="SAM" id="MobiDB-lite"/>
    </source>
</evidence>
<dbReference type="GO" id="GO:0001525">
    <property type="term" value="P:angiogenesis"/>
    <property type="evidence" value="ECO:0007669"/>
    <property type="project" value="TreeGrafter"/>
</dbReference>
<dbReference type="InterPro" id="IPR009071">
    <property type="entry name" value="HMG_box_dom"/>
</dbReference>
<dbReference type="Pfam" id="PF12067">
    <property type="entry name" value="Sox17_18_mid"/>
    <property type="match status" value="1"/>
</dbReference>
<dbReference type="PANTHER" id="PTHR10270:SF204">
    <property type="entry name" value="TRANSCRIPTION FACTOR SOX-18"/>
    <property type="match status" value="1"/>
</dbReference>
<dbReference type="GO" id="GO:0001570">
    <property type="term" value="P:vasculogenesis"/>
    <property type="evidence" value="ECO:0007669"/>
    <property type="project" value="TreeGrafter"/>
</dbReference>
<dbReference type="FunFam" id="1.10.30.10:FF:000008">
    <property type="entry name" value="transcription factor SOX-7"/>
    <property type="match status" value="1"/>
</dbReference>
<dbReference type="SUPFAM" id="SSF47095">
    <property type="entry name" value="HMG-box"/>
    <property type="match status" value="1"/>
</dbReference>